<dbReference type="OrthoDB" id="9816323at2"/>
<protein>
    <submittedName>
        <fullName evidence="2">Uncharacterized protein</fullName>
    </submittedName>
</protein>
<evidence type="ECO:0000313" key="4">
    <source>
        <dbReference type="Proteomes" id="UP000251577"/>
    </source>
</evidence>
<accession>A0A364VED2</accession>
<reference evidence="3 4" key="1">
    <citation type="journal article" date="2018" name="Syst. Appl. Microbiol.">
        <title>Corynebacterium heidelbergense sp. nov., isolated from the preen glands of Egyptian geese (Alopochen aegyptiacus).</title>
        <authorList>
            <person name="Braun M.S."/>
            <person name="Wang E."/>
            <person name="Zimmermann S."/>
            <person name="Wink M."/>
        </authorList>
    </citation>
    <scope>NUCLEOTIDE SEQUENCE [LARGE SCALE GENOMIC DNA]</scope>
    <source>
        <strain evidence="1 4">647</strain>
        <strain evidence="2 3">DSM 104638</strain>
    </source>
</reference>
<proteinExistence type="predicted"/>
<comment type="caution">
    <text evidence="2">The sequence shown here is derived from an EMBL/GenBank/DDBJ whole genome shotgun (WGS) entry which is preliminary data.</text>
</comment>
<organism evidence="2 3">
    <name type="scientific">Corynebacterium heidelbergense</name>
    <dbReference type="NCBI Taxonomy" id="2055947"/>
    <lineage>
        <taxon>Bacteria</taxon>
        <taxon>Bacillati</taxon>
        <taxon>Actinomycetota</taxon>
        <taxon>Actinomycetes</taxon>
        <taxon>Mycobacteriales</taxon>
        <taxon>Corynebacteriaceae</taxon>
        <taxon>Corynebacterium</taxon>
    </lineage>
</organism>
<sequence>MKFGMRTPSLRKSISARTTGRLKRSVKRQLIPGYGRKGMGVLRDPKRAAYNAVYRRTTFGLGDLFK</sequence>
<dbReference type="EMBL" id="PHQP01000001">
    <property type="protein sequence ID" value="RAV35009.1"/>
    <property type="molecule type" value="Genomic_DNA"/>
</dbReference>
<evidence type="ECO:0000313" key="1">
    <source>
        <dbReference type="EMBL" id="RAV32448.1"/>
    </source>
</evidence>
<dbReference type="AlphaFoldDB" id="A0A364VED2"/>
<keyword evidence="4" id="KW-1185">Reference proteome</keyword>
<dbReference type="EMBL" id="QHCV01000022">
    <property type="protein sequence ID" value="RAV32448.1"/>
    <property type="molecule type" value="Genomic_DNA"/>
</dbReference>
<evidence type="ECO:0000313" key="3">
    <source>
        <dbReference type="Proteomes" id="UP000251047"/>
    </source>
</evidence>
<gene>
    <name evidence="2" type="ORF">CWC39_00080</name>
    <name evidence="1" type="ORF">DLJ54_03325</name>
</gene>
<name>A0A364VED2_9CORY</name>
<dbReference type="RefSeq" id="WP_112768486.1">
    <property type="nucleotide sequence ID" value="NZ_CP063191.1"/>
</dbReference>
<dbReference type="Proteomes" id="UP000251047">
    <property type="component" value="Unassembled WGS sequence"/>
</dbReference>
<evidence type="ECO:0000313" key="2">
    <source>
        <dbReference type="EMBL" id="RAV35009.1"/>
    </source>
</evidence>
<dbReference type="Proteomes" id="UP000251577">
    <property type="component" value="Unassembled WGS sequence"/>
</dbReference>